<dbReference type="PROSITE" id="PS51257">
    <property type="entry name" value="PROKAR_LIPOPROTEIN"/>
    <property type="match status" value="1"/>
</dbReference>
<evidence type="ECO:0000313" key="2">
    <source>
        <dbReference type="EMBL" id="RJG49937.1"/>
    </source>
</evidence>
<evidence type="ECO:0000256" key="1">
    <source>
        <dbReference type="SAM" id="SignalP"/>
    </source>
</evidence>
<evidence type="ECO:0008006" key="4">
    <source>
        <dbReference type="Google" id="ProtNLM"/>
    </source>
</evidence>
<protein>
    <recommendedName>
        <fullName evidence="4">Lipoprotein</fullName>
    </recommendedName>
</protein>
<accession>A0A418YHX4</accession>
<evidence type="ECO:0000313" key="3">
    <source>
        <dbReference type="Proteomes" id="UP000283255"/>
    </source>
</evidence>
<name>A0A418YHX4_9GAMM</name>
<sequence length="344" mass="37945">MKHLTHATAVLASLWLSACGGSSGGSSAANNVDNPNAVHVYEKKQLEITPDNVAIVSSVIFELENFARTPLDMLNEPYLPPAITLPNLARTQELNVADSFKGDVIFDANFDEANPELTSCTNGEVYQDQPTYEVHQEKHSIVDGTFDSSQQAVLSYWFAANHCNRETGDEITPGEAQLTGAIWFTAQWVKDRDGSLANFNGVVKTVPAAQSPQDIQVPEYYPDLYINYGERNEVRFDTVETNMGISGDQFSLTYKNVALYSEFDGTGGSLELNTLEPILLSDRFTPHRYSSGKVSILADQNTQLILTLYPSYITADATFANGETSQYEFTYQALMDAQVNNTVQ</sequence>
<dbReference type="EMBL" id="QZCH01000003">
    <property type="protein sequence ID" value="RJG49937.1"/>
    <property type="molecule type" value="Genomic_DNA"/>
</dbReference>
<reference evidence="2 3" key="1">
    <citation type="submission" date="2018-09" db="EMBL/GenBank/DDBJ databases">
        <authorList>
            <person name="Wang F."/>
        </authorList>
    </citation>
    <scope>NUCLEOTIDE SEQUENCE [LARGE SCALE GENOMIC DNA]</scope>
    <source>
        <strain evidence="2 3">PLHSC7-2</strain>
    </source>
</reference>
<dbReference type="Proteomes" id="UP000283255">
    <property type="component" value="Unassembled WGS sequence"/>
</dbReference>
<proteinExistence type="predicted"/>
<feature type="signal peptide" evidence="1">
    <location>
        <begin position="1"/>
        <end position="28"/>
    </location>
</feature>
<dbReference type="OrthoDB" id="9822984at2"/>
<feature type="chain" id="PRO_5019303827" description="Lipoprotein" evidence="1">
    <location>
        <begin position="29"/>
        <end position="344"/>
    </location>
</feature>
<dbReference type="RefSeq" id="WP_119909583.1">
    <property type="nucleotide sequence ID" value="NZ_QZCH01000003.1"/>
</dbReference>
<dbReference type="AlphaFoldDB" id="A0A418YHX4"/>
<keyword evidence="3" id="KW-1185">Reference proteome</keyword>
<keyword evidence="1" id="KW-0732">Signal</keyword>
<comment type="caution">
    <text evidence="2">The sequence shown here is derived from an EMBL/GenBank/DDBJ whole genome shotgun (WGS) entry which is preliminary data.</text>
</comment>
<gene>
    <name evidence="2" type="ORF">D1Z90_04650</name>
</gene>
<reference evidence="2 3" key="2">
    <citation type="submission" date="2019-01" db="EMBL/GenBank/DDBJ databases">
        <title>Motilimonas pumilus sp. nov., isolated from the gut of sea cucumber (Apostichopus japonicus).</title>
        <authorList>
            <person name="Wang F.-Q."/>
            <person name="Ren L.-H."/>
            <person name="Lin Y.-W."/>
            <person name="Sun G.-H."/>
            <person name="Du Z.-J."/>
            <person name="Zhao J.-X."/>
            <person name="Liu X.-J."/>
            <person name="Liu L.-J."/>
        </authorList>
    </citation>
    <scope>NUCLEOTIDE SEQUENCE [LARGE SCALE GENOMIC DNA]</scope>
    <source>
        <strain evidence="2 3">PLHSC7-2</strain>
    </source>
</reference>
<organism evidence="2 3">
    <name type="scientific">Motilimonas pumila</name>
    <dbReference type="NCBI Taxonomy" id="2303987"/>
    <lineage>
        <taxon>Bacteria</taxon>
        <taxon>Pseudomonadati</taxon>
        <taxon>Pseudomonadota</taxon>
        <taxon>Gammaproteobacteria</taxon>
        <taxon>Alteromonadales</taxon>
        <taxon>Alteromonadales genera incertae sedis</taxon>
        <taxon>Motilimonas</taxon>
    </lineage>
</organism>